<dbReference type="Proteomes" id="UP000020406">
    <property type="component" value="Unassembled WGS sequence"/>
</dbReference>
<dbReference type="AlphaFoldDB" id="Z9JGQ3"/>
<evidence type="ECO:0000313" key="2">
    <source>
        <dbReference type="Proteomes" id="UP000020406"/>
    </source>
</evidence>
<proteinExistence type="predicted"/>
<sequence length="68" mass="7212">MRDAEQQGGGWSGIRMDMGGFAAGGACMVEHQVRIDENVKRIAGSSANTESSLCTLIVVDSLMLLVLK</sequence>
<accession>Z9JGQ3</accession>
<organism evidence="1 2">
    <name type="scientific">Xylella taiwanensis</name>
    <dbReference type="NCBI Taxonomy" id="1444770"/>
    <lineage>
        <taxon>Bacteria</taxon>
        <taxon>Pseudomonadati</taxon>
        <taxon>Pseudomonadota</taxon>
        <taxon>Gammaproteobacteria</taxon>
        <taxon>Lysobacterales</taxon>
        <taxon>Lysobacteraceae</taxon>
        <taxon>Xylella</taxon>
    </lineage>
</organism>
<dbReference type="KEGG" id="xtw:AB672_00600"/>
<evidence type="ECO:0000313" key="1">
    <source>
        <dbReference type="EMBL" id="EWS77364.1"/>
    </source>
</evidence>
<reference evidence="1 2" key="1">
    <citation type="journal article" date="2014" name="Genome Announc.">
        <title>Draft Genome Sequence of Xylella fastidiosa Pear Leaf Scorch Strain in Taiwan.</title>
        <authorList>
            <person name="Su C.C."/>
            <person name="Deng W.L."/>
            <person name="Jan F.J."/>
            <person name="Chang C.J."/>
            <person name="Huang H."/>
            <person name="Chen J."/>
        </authorList>
    </citation>
    <scope>NUCLEOTIDE SEQUENCE [LARGE SCALE GENOMIC DNA]</scope>
    <source>
        <strain evidence="1 2">PLS229</strain>
    </source>
</reference>
<dbReference type="EMBL" id="JDSQ01000022">
    <property type="protein sequence ID" value="EWS77364.1"/>
    <property type="molecule type" value="Genomic_DNA"/>
</dbReference>
<gene>
    <name evidence="1" type="ORF">AF72_11390</name>
</gene>
<protein>
    <submittedName>
        <fullName evidence="1">Uncharacterized protein</fullName>
    </submittedName>
</protein>
<comment type="caution">
    <text evidence="1">The sequence shown here is derived from an EMBL/GenBank/DDBJ whole genome shotgun (WGS) entry which is preliminary data.</text>
</comment>
<name>Z9JGQ3_9GAMM</name>